<dbReference type="OrthoDB" id="4319846at2"/>
<gene>
    <name evidence="2" type="ORF">C0216_08830</name>
</gene>
<sequence length="473" mass="51464">MPLAWLAHLPGDAARLASKIIDYGHKGQGCFASDATLAADLGIHRVTVNGYMRLLEALEDSHAMTTVTTGRATRTRRLRPLRRDQRGIPTERYICVSNFARNNLTGNRFKVYAYASFCADTKTEFRNTQAGEKCGITGTDTVRLIVRGLEAEGWLTRSQDGGGRHGARYDVHRAPHPDPATPPAPETATVPHPDPATQNTTLGTHPSEQAREVAGGSARRATPVVARGPVENSAAGTFEQAVAAPESASPEPPTKPTITISATAYRVLRHLPLKLSAAQYALASKAIETAVAGVGGDVERIADRVHRHLAGQDVGDPYGWLISRGLRKSPCPAPQCEDGRTWPTGADCPTCHERYADRRGTPLIFRDRATAIYNVTWTCSGCESPGTGEPPVDETCDDCHQAAKAIKAALTEYHLPAEFENGLCLPDRWRCAEDGCGHTTEGARPEHGRCWRCAPKHKRRERTHRRWQNGGTQ</sequence>
<dbReference type="AlphaFoldDB" id="A0A344TY32"/>
<dbReference type="InterPro" id="IPR036280">
    <property type="entry name" value="Multihaem_cyt_sf"/>
</dbReference>
<dbReference type="EMBL" id="CP030862">
    <property type="protein sequence ID" value="AXE23553.1"/>
    <property type="molecule type" value="Genomic_DNA"/>
</dbReference>
<keyword evidence="3" id="KW-1185">Reference proteome</keyword>
<evidence type="ECO:0000313" key="3">
    <source>
        <dbReference type="Proteomes" id="UP000252004"/>
    </source>
</evidence>
<name>A0A344TY32_9ACTN</name>
<reference evidence="2 3" key="1">
    <citation type="submission" date="2018-01" db="EMBL/GenBank/DDBJ databases">
        <title>Draft genome Sequence of streptomyces globosus LZH-48.</title>
        <authorList>
            <person name="Ran K."/>
            <person name="Li Z."/>
            <person name="Wei S."/>
            <person name="Dong R."/>
        </authorList>
    </citation>
    <scope>NUCLEOTIDE SEQUENCE [LARGE SCALE GENOMIC DNA]</scope>
    <source>
        <strain evidence="2 3">LZH-48</strain>
    </source>
</reference>
<accession>A0A344TY32</accession>
<dbReference type="RefSeq" id="WP_114054733.1">
    <property type="nucleotide sequence ID" value="NZ_CP030862.1"/>
</dbReference>
<protein>
    <submittedName>
        <fullName evidence="2">Uncharacterized protein</fullName>
    </submittedName>
</protein>
<feature type="compositionally biased region" description="Basic and acidic residues" evidence="1">
    <location>
        <begin position="167"/>
        <end position="176"/>
    </location>
</feature>
<dbReference type="KEGG" id="sgz:C0216_08830"/>
<proteinExistence type="predicted"/>
<feature type="compositionally biased region" description="Polar residues" evidence="1">
    <location>
        <begin position="196"/>
        <end position="207"/>
    </location>
</feature>
<evidence type="ECO:0000313" key="2">
    <source>
        <dbReference type="EMBL" id="AXE23553.1"/>
    </source>
</evidence>
<dbReference type="SUPFAM" id="SSF48695">
    <property type="entry name" value="Multiheme cytochromes"/>
    <property type="match status" value="1"/>
</dbReference>
<feature type="region of interest" description="Disordered" evidence="1">
    <location>
        <begin position="156"/>
        <end position="222"/>
    </location>
</feature>
<organism evidence="2 3">
    <name type="scientific">Streptomyces globosus</name>
    <dbReference type="NCBI Taxonomy" id="68209"/>
    <lineage>
        <taxon>Bacteria</taxon>
        <taxon>Bacillati</taxon>
        <taxon>Actinomycetota</taxon>
        <taxon>Actinomycetes</taxon>
        <taxon>Kitasatosporales</taxon>
        <taxon>Streptomycetaceae</taxon>
        <taxon>Streptomyces</taxon>
    </lineage>
</organism>
<evidence type="ECO:0000256" key="1">
    <source>
        <dbReference type="SAM" id="MobiDB-lite"/>
    </source>
</evidence>
<dbReference type="Proteomes" id="UP000252004">
    <property type="component" value="Chromosome"/>
</dbReference>